<feature type="transmembrane region" description="Helical" evidence="7">
    <location>
        <begin position="119"/>
        <end position="136"/>
    </location>
</feature>
<gene>
    <name evidence="8" type="ORF">BCR32DRAFT_244339</name>
</gene>
<comment type="caution">
    <text evidence="8">The sequence shown here is derived from an EMBL/GenBank/DDBJ whole genome shotgun (WGS) entry which is preliminary data.</text>
</comment>
<keyword evidence="3 7" id="KW-0812">Transmembrane</keyword>
<dbReference type="InterPro" id="IPR009294">
    <property type="entry name" value="Aph-1"/>
</dbReference>
<evidence type="ECO:0000256" key="5">
    <source>
        <dbReference type="ARBA" id="ARBA00022989"/>
    </source>
</evidence>
<accession>A0A1Y1X906</accession>
<keyword evidence="6 7" id="KW-0472">Membrane</keyword>
<proteinExistence type="inferred from homology"/>
<dbReference type="GO" id="GO:0016020">
    <property type="term" value="C:membrane"/>
    <property type="evidence" value="ECO:0007669"/>
    <property type="project" value="UniProtKB-SubCell"/>
</dbReference>
<dbReference type="AlphaFoldDB" id="A0A1Y1X906"/>
<feature type="transmembrane region" description="Helical" evidence="7">
    <location>
        <begin position="142"/>
        <end position="165"/>
    </location>
</feature>
<protein>
    <submittedName>
        <fullName evidence="8">Uncharacterized protein</fullName>
    </submittedName>
</protein>
<comment type="subcellular location">
    <subcellularLocation>
        <location evidence="1">Membrane</location>
        <topology evidence="1">Multi-pass membrane protein</topology>
    </subcellularLocation>
</comment>
<keyword evidence="5 7" id="KW-1133">Transmembrane helix</keyword>
<dbReference type="Proteomes" id="UP000193944">
    <property type="component" value="Unassembled WGS sequence"/>
</dbReference>
<comment type="similarity">
    <text evidence="2">Belongs to the APH-1 family.</text>
</comment>
<dbReference type="EMBL" id="MCFG01000100">
    <property type="protein sequence ID" value="ORX82222.1"/>
    <property type="molecule type" value="Genomic_DNA"/>
</dbReference>
<evidence type="ECO:0000256" key="1">
    <source>
        <dbReference type="ARBA" id="ARBA00004141"/>
    </source>
</evidence>
<dbReference type="STRING" id="1754192.A0A1Y1X906"/>
<dbReference type="PANTHER" id="PTHR12889">
    <property type="entry name" value="GAMMA-SECRETASE SUBUNIT APH-1"/>
    <property type="match status" value="1"/>
</dbReference>
<evidence type="ECO:0000256" key="2">
    <source>
        <dbReference type="ARBA" id="ARBA00005577"/>
    </source>
</evidence>
<evidence type="ECO:0000313" key="8">
    <source>
        <dbReference type="EMBL" id="ORX82222.1"/>
    </source>
</evidence>
<feature type="transmembrane region" description="Helical" evidence="7">
    <location>
        <begin position="56"/>
        <end position="76"/>
    </location>
</feature>
<evidence type="ECO:0000256" key="4">
    <source>
        <dbReference type="ARBA" id="ARBA00022976"/>
    </source>
</evidence>
<dbReference type="Pfam" id="PF06105">
    <property type="entry name" value="Aph-1"/>
    <property type="match status" value="1"/>
</dbReference>
<evidence type="ECO:0000256" key="7">
    <source>
        <dbReference type="SAM" id="Phobius"/>
    </source>
</evidence>
<reference evidence="8 9" key="1">
    <citation type="submission" date="2016-08" db="EMBL/GenBank/DDBJ databases">
        <title>A Parts List for Fungal Cellulosomes Revealed by Comparative Genomics.</title>
        <authorList>
            <consortium name="DOE Joint Genome Institute"/>
            <person name="Haitjema C.H."/>
            <person name="Gilmore S.P."/>
            <person name="Henske J.K."/>
            <person name="Solomon K.V."/>
            <person name="De Groot R."/>
            <person name="Kuo A."/>
            <person name="Mondo S.J."/>
            <person name="Salamov A.A."/>
            <person name="Labutti K."/>
            <person name="Zhao Z."/>
            <person name="Chiniquy J."/>
            <person name="Barry K."/>
            <person name="Brewer H.M."/>
            <person name="Purvine S.O."/>
            <person name="Wright A.T."/>
            <person name="Boxma B."/>
            <person name="Van Alen T."/>
            <person name="Hackstein J.H."/>
            <person name="Baker S.E."/>
            <person name="Grigoriev I.V."/>
            <person name="O'Malley M.A."/>
        </authorList>
    </citation>
    <scope>NUCLEOTIDE SEQUENCE [LARGE SCALE GENOMIC DNA]</scope>
    <source>
        <strain evidence="8 9">S4</strain>
    </source>
</reference>
<feature type="transmembrane region" description="Helical" evidence="7">
    <location>
        <begin position="82"/>
        <end position="107"/>
    </location>
</feature>
<evidence type="ECO:0000313" key="9">
    <source>
        <dbReference type="Proteomes" id="UP000193944"/>
    </source>
</evidence>
<name>A0A1Y1X906_9FUNG</name>
<reference evidence="8 9" key="2">
    <citation type="submission" date="2016-08" db="EMBL/GenBank/DDBJ databases">
        <title>Pervasive Adenine N6-methylation of Active Genes in Fungi.</title>
        <authorList>
            <consortium name="DOE Joint Genome Institute"/>
            <person name="Mondo S.J."/>
            <person name="Dannebaum R.O."/>
            <person name="Kuo R.C."/>
            <person name="Labutti K."/>
            <person name="Haridas S."/>
            <person name="Kuo A."/>
            <person name="Salamov A."/>
            <person name="Ahrendt S.R."/>
            <person name="Lipzen A."/>
            <person name="Sullivan W."/>
            <person name="Andreopoulos W.B."/>
            <person name="Clum A."/>
            <person name="Lindquist E."/>
            <person name="Daum C."/>
            <person name="Ramamoorthy G.K."/>
            <person name="Gryganskyi A."/>
            <person name="Culley D."/>
            <person name="Magnuson J.K."/>
            <person name="James T.Y."/>
            <person name="O'Malley M.A."/>
            <person name="Stajich J.E."/>
            <person name="Spatafora J.W."/>
            <person name="Visel A."/>
            <person name="Grigoriev I.V."/>
        </authorList>
    </citation>
    <scope>NUCLEOTIDE SEQUENCE [LARGE SCALE GENOMIC DNA]</scope>
    <source>
        <strain evidence="8 9">S4</strain>
    </source>
</reference>
<evidence type="ECO:0000256" key="6">
    <source>
        <dbReference type="ARBA" id="ARBA00023136"/>
    </source>
</evidence>
<dbReference type="OrthoDB" id="6507463at2759"/>
<keyword evidence="4" id="KW-0914">Notch signaling pathway</keyword>
<evidence type="ECO:0000256" key="3">
    <source>
        <dbReference type="ARBA" id="ARBA00022692"/>
    </source>
</evidence>
<organism evidence="8 9">
    <name type="scientific">Anaeromyces robustus</name>
    <dbReference type="NCBI Taxonomy" id="1754192"/>
    <lineage>
        <taxon>Eukaryota</taxon>
        <taxon>Fungi</taxon>
        <taxon>Fungi incertae sedis</taxon>
        <taxon>Chytridiomycota</taxon>
        <taxon>Chytridiomycota incertae sedis</taxon>
        <taxon>Neocallimastigomycetes</taxon>
        <taxon>Neocallimastigales</taxon>
        <taxon>Neocallimastigaceae</taxon>
        <taxon>Anaeromyces</taxon>
    </lineage>
</organism>
<keyword evidence="9" id="KW-1185">Reference proteome</keyword>
<dbReference type="GO" id="GO:0016485">
    <property type="term" value="P:protein processing"/>
    <property type="evidence" value="ECO:0007669"/>
    <property type="project" value="InterPro"/>
</dbReference>
<sequence length="174" mass="19814">MTKIYYYNANKNNTGETIEEVSGMYPITVDLTYYRYIISVLSVATQELFRWLFWRLLSGLGFGIMSGLVSYSTILSESLNTGIIVCSACQTIITSIFILLHIVWSIISFEAFDKKQTLLILWVFLSHLGASMATSLTYTNDIKFACLYCLLVLFGFLFISGYISFKKFAKLKTE</sequence>